<dbReference type="CDD" id="cd16016">
    <property type="entry name" value="AP-SPAP"/>
    <property type="match status" value="1"/>
</dbReference>
<organism evidence="2 3">
    <name type="scientific">Bacteroides finegoldii</name>
    <dbReference type="NCBI Taxonomy" id="338188"/>
    <lineage>
        <taxon>Bacteria</taxon>
        <taxon>Pseudomonadati</taxon>
        <taxon>Bacteroidota</taxon>
        <taxon>Bacteroidia</taxon>
        <taxon>Bacteroidales</taxon>
        <taxon>Bacteroidaceae</taxon>
        <taxon>Bacteroides</taxon>
    </lineage>
</organism>
<dbReference type="RefSeq" id="WP_022275376.1">
    <property type="nucleotide sequence ID" value="NZ_CABIXA010000011.1"/>
</dbReference>
<dbReference type="Proteomes" id="UP000095517">
    <property type="component" value="Unassembled WGS sequence"/>
</dbReference>
<dbReference type="EC" id="3.1.3.1" evidence="2"/>
<name>A0A174FRG3_9BACE</name>
<feature type="chain" id="PRO_5008021915" evidence="1">
    <location>
        <begin position="20"/>
        <end position="524"/>
    </location>
</feature>
<dbReference type="STRING" id="338188.ERS852397_02214"/>
<dbReference type="Gene3D" id="3.30.1360.150">
    <property type="match status" value="1"/>
</dbReference>
<keyword evidence="2" id="KW-0378">Hydrolase</keyword>
<proteinExistence type="predicted"/>
<evidence type="ECO:0000313" key="2">
    <source>
        <dbReference type="EMBL" id="CUO52824.1"/>
    </source>
</evidence>
<dbReference type="InterPro" id="IPR026263">
    <property type="entry name" value="Alkaline_phosphatase_prok"/>
</dbReference>
<dbReference type="AlphaFoldDB" id="A0A174FRG3"/>
<keyword evidence="1" id="KW-0732">Signal</keyword>
<evidence type="ECO:0000256" key="1">
    <source>
        <dbReference type="SAM" id="SignalP"/>
    </source>
</evidence>
<gene>
    <name evidence="2" type="primary">phoK</name>
    <name evidence="2" type="ORF">ERS852397_02214</name>
</gene>
<feature type="signal peptide" evidence="1">
    <location>
        <begin position="1"/>
        <end position="19"/>
    </location>
</feature>
<accession>A0A174FRG3</accession>
<dbReference type="Pfam" id="PF01663">
    <property type="entry name" value="Phosphodiest"/>
    <property type="match status" value="1"/>
</dbReference>
<dbReference type="GO" id="GO:0004035">
    <property type="term" value="F:alkaline phosphatase activity"/>
    <property type="evidence" value="ECO:0007669"/>
    <property type="project" value="UniProtKB-EC"/>
</dbReference>
<protein>
    <submittedName>
        <fullName evidence="2">Type I phosphodiesterase / nucleotide pyrophosphatase</fullName>
        <ecNumber evidence="2">3.1.3.1</ecNumber>
    </submittedName>
</protein>
<dbReference type="SUPFAM" id="SSF53649">
    <property type="entry name" value="Alkaline phosphatase-like"/>
    <property type="match status" value="1"/>
</dbReference>
<dbReference type="PIRSF" id="PIRSF031924">
    <property type="entry name" value="Pi-irrepressible_AP"/>
    <property type="match status" value="1"/>
</dbReference>
<dbReference type="EMBL" id="CYZH01000011">
    <property type="protein sequence ID" value="CUO52824.1"/>
    <property type="molecule type" value="Genomic_DNA"/>
</dbReference>
<dbReference type="InterPro" id="IPR017850">
    <property type="entry name" value="Alkaline_phosphatase_core_sf"/>
</dbReference>
<evidence type="ECO:0000313" key="3">
    <source>
        <dbReference type="Proteomes" id="UP000095517"/>
    </source>
</evidence>
<sequence length="524" mass="58955">MKGLLTSLIAVLTFTGLQAQSLPAAPKLVVGLTIDQLRTDYLEAFSSLYGEKGFKRLWKEGRVFYNAEYTFSGVDRSSAIAAIYSGTTPSMNGIISKRWMDAATLRPVNSTDDTAFMGYYTDQTCSPSKLLTSTIADELKIATQGKGLVYAIAPKCDAAILAAGHAGNGAFWLNPNTGKWSGTTYYGEFPWWTSQYNDRQAVDFRIANIVWEPVFPRGMYTFLPDWRDMVFKYKFDDDRNNKYRRFITSPFVNDEVNALAEEALNKSSIGMDDITDLLALTYYAGNYAHKSVQECAMEMQDTYVRIDRSIANLLELLDRKVGLQNVLIFVTSTGYTDSESSDSGLYKIPGGEFYLNRCAALLNMYLMATYGEGKYVETYHNQQIYLNHKLLEQKQLNLTEVQEKSAEFLMQFSGVNEAYSANRLLLGSWTPEIHKIRNGYHRKRSGDLVIDVLPGWSIVDENSHENKVVRHSFIPSPLIFIGHSVKPAIIQTPVTIEHIAPTLAHFMRIRAPNACNSAPITDLR</sequence>
<dbReference type="InterPro" id="IPR002591">
    <property type="entry name" value="Phosphodiest/P_Trfase"/>
</dbReference>
<reference evidence="2 3" key="1">
    <citation type="submission" date="2015-09" db="EMBL/GenBank/DDBJ databases">
        <authorList>
            <consortium name="Pathogen Informatics"/>
        </authorList>
    </citation>
    <scope>NUCLEOTIDE SEQUENCE [LARGE SCALE GENOMIC DNA]</scope>
    <source>
        <strain evidence="2 3">2789STDY5608840</strain>
    </source>
</reference>
<dbReference type="Gene3D" id="3.40.720.10">
    <property type="entry name" value="Alkaline Phosphatase, subunit A"/>
    <property type="match status" value="1"/>
</dbReference>